<name>A0A5B7GYL5_PORTR</name>
<keyword evidence="2" id="KW-1185">Reference proteome</keyword>
<evidence type="ECO:0000313" key="2">
    <source>
        <dbReference type="Proteomes" id="UP000324222"/>
    </source>
</evidence>
<accession>A0A5B7GYL5</accession>
<organism evidence="1 2">
    <name type="scientific">Portunus trituberculatus</name>
    <name type="common">Swimming crab</name>
    <name type="synonym">Neptunus trituberculatus</name>
    <dbReference type="NCBI Taxonomy" id="210409"/>
    <lineage>
        <taxon>Eukaryota</taxon>
        <taxon>Metazoa</taxon>
        <taxon>Ecdysozoa</taxon>
        <taxon>Arthropoda</taxon>
        <taxon>Crustacea</taxon>
        <taxon>Multicrustacea</taxon>
        <taxon>Malacostraca</taxon>
        <taxon>Eumalacostraca</taxon>
        <taxon>Eucarida</taxon>
        <taxon>Decapoda</taxon>
        <taxon>Pleocyemata</taxon>
        <taxon>Brachyura</taxon>
        <taxon>Eubrachyura</taxon>
        <taxon>Portunoidea</taxon>
        <taxon>Portunidae</taxon>
        <taxon>Portuninae</taxon>
        <taxon>Portunus</taxon>
    </lineage>
</organism>
<comment type="caution">
    <text evidence="1">The sequence shown here is derived from an EMBL/GenBank/DDBJ whole genome shotgun (WGS) entry which is preliminary data.</text>
</comment>
<dbReference type="AlphaFoldDB" id="A0A5B7GYL5"/>
<dbReference type="EMBL" id="VSRR010023392">
    <property type="protein sequence ID" value="MPC65451.1"/>
    <property type="molecule type" value="Genomic_DNA"/>
</dbReference>
<gene>
    <name evidence="1" type="ORF">E2C01_059585</name>
</gene>
<protein>
    <submittedName>
        <fullName evidence="1">Uncharacterized protein</fullName>
    </submittedName>
</protein>
<proteinExistence type="predicted"/>
<sequence length="51" mass="5394">MKDGSILCLVVGEGKGDVRQGEGWEPCYHGDEYEAVLLLCKVTGQLAGVAV</sequence>
<dbReference type="Proteomes" id="UP000324222">
    <property type="component" value="Unassembled WGS sequence"/>
</dbReference>
<reference evidence="1 2" key="1">
    <citation type="submission" date="2019-05" db="EMBL/GenBank/DDBJ databases">
        <title>Another draft genome of Portunus trituberculatus and its Hox gene families provides insights of decapod evolution.</title>
        <authorList>
            <person name="Jeong J.-H."/>
            <person name="Song I."/>
            <person name="Kim S."/>
            <person name="Choi T."/>
            <person name="Kim D."/>
            <person name="Ryu S."/>
            <person name="Kim W."/>
        </authorList>
    </citation>
    <scope>NUCLEOTIDE SEQUENCE [LARGE SCALE GENOMIC DNA]</scope>
    <source>
        <tissue evidence="1">Muscle</tissue>
    </source>
</reference>
<evidence type="ECO:0000313" key="1">
    <source>
        <dbReference type="EMBL" id="MPC65451.1"/>
    </source>
</evidence>